<organism evidence="3 4">
    <name type="scientific">Sphaerochaeta halotolerans</name>
    <dbReference type="NCBI Taxonomy" id="2293840"/>
    <lineage>
        <taxon>Bacteria</taxon>
        <taxon>Pseudomonadati</taxon>
        <taxon>Spirochaetota</taxon>
        <taxon>Spirochaetia</taxon>
        <taxon>Spirochaetales</taxon>
        <taxon>Sphaerochaetaceae</taxon>
        <taxon>Sphaerochaeta</taxon>
    </lineage>
</organism>
<evidence type="ECO:0000259" key="2">
    <source>
        <dbReference type="PROSITE" id="PS51831"/>
    </source>
</evidence>
<accession>A0A372MEJ0</accession>
<dbReference type="Pfam" id="PF13286">
    <property type="entry name" value="HD_assoc"/>
    <property type="match status" value="1"/>
</dbReference>
<dbReference type="SUPFAM" id="SSF109604">
    <property type="entry name" value="HD-domain/PDEase-like"/>
    <property type="match status" value="1"/>
</dbReference>
<proteinExistence type="predicted"/>
<dbReference type="InterPro" id="IPR026875">
    <property type="entry name" value="PHydrolase_assoc_dom"/>
</dbReference>
<dbReference type="PANTHER" id="PTHR11373:SF43">
    <property type="entry name" value="DEOXYGUANOSINETRIPHOSPHATE TRIPHOSPHOHYDROLASE-LIKE PROTEIN"/>
    <property type="match status" value="1"/>
</dbReference>
<dbReference type="GO" id="GO:0006203">
    <property type="term" value="P:dGTP catabolic process"/>
    <property type="evidence" value="ECO:0007669"/>
    <property type="project" value="TreeGrafter"/>
</dbReference>
<evidence type="ECO:0000256" key="1">
    <source>
        <dbReference type="ARBA" id="ARBA00022801"/>
    </source>
</evidence>
<keyword evidence="1" id="KW-0378">Hydrolase</keyword>
<dbReference type="Proteomes" id="UP000264002">
    <property type="component" value="Unassembled WGS sequence"/>
</dbReference>
<feature type="domain" description="HD" evidence="2">
    <location>
        <begin position="61"/>
        <end position="199"/>
    </location>
</feature>
<sequence>MELQNQISSALLKKRKREKIEDVRGPYYRDTTAIIHSSPFRRLKHKTQVFFAPSNDHICTRMEHCLHVSSIASTICKGLGLDSEIAWAIGMGHDLGHTPFGHTGEKILSAKMQKAGFPAFEHEVNSLRVVDFLTAHGKGLNLTYAVRDGIACHNGEQLVQSIKPTFVVRELEQIISRKGLVPATYEGVVVRFSDTIAYLGRDFEDACRLGIISEEQLPEQVTRILGRRNADIIDTLVNDIIEHSNESAGISFSDEIFPSVQEMIKFNYQSIYKSPMLEGYERYFTRLLTLILDYLTFLLETYGYREELYVQEKNMLAMGFYHHLMDMHEEYEQRDGNVGRLIYDYVAGMSDNFCLDCANEILKPEHLNDSIEHSLTGKWFDAR</sequence>
<dbReference type="SMART" id="SM00471">
    <property type="entry name" value="HDc"/>
    <property type="match status" value="1"/>
</dbReference>
<name>A0A372MEJ0_9SPIR</name>
<dbReference type="GO" id="GO:0008832">
    <property type="term" value="F:dGTPase activity"/>
    <property type="evidence" value="ECO:0007669"/>
    <property type="project" value="TreeGrafter"/>
</dbReference>
<dbReference type="CDD" id="cd00077">
    <property type="entry name" value="HDc"/>
    <property type="match status" value="1"/>
</dbReference>
<dbReference type="InterPro" id="IPR003607">
    <property type="entry name" value="HD/PDEase_dom"/>
</dbReference>
<dbReference type="OrthoDB" id="9803619at2"/>
<dbReference type="InterPro" id="IPR050135">
    <property type="entry name" value="dGTPase-like"/>
</dbReference>
<dbReference type="PANTHER" id="PTHR11373">
    <property type="entry name" value="DEOXYNUCLEOSIDE TRIPHOSPHATE TRIPHOSPHOHYDROLASE"/>
    <property type="match status" value="1"/>
</dbReference>
<dbReference type="Gene3D" id="1.10.3210.10">
    <property type="entry name" value="Hypothetical protein af1432"/>
    <property type="match status" value="1"/>
</dbReference>
<dbReference type="InterPro" id="IPR006674">
    <property type="entry name" value="HD_domain"/>
</dbReference>
<dbReference type="PROSITE" id="PS51831">
    <property type="entry name" value="HD"/>
    <property type="match status" value="1"/>
</dbReference>
<dbReference type="RefSeq" id="WP_117331102.1">
    <property type="nucleotide sequence ID" value="NZ_QUWK01000012.1"/>
</dbReference>
<dbReference type="EMBL" id="QUWK01000012">
    <property type="protein sequence ID" value="RFU94164.1"/>
    <property type="molecule type" value="Genomic_DNA"/>
</dbReference>
<dbReference type="AlphaFoldDB" id="A0A372MEJ0"/>
<reference evidence="4" key="1">
    <citation type="submission" date="2018-08" db="EMBL/GenBank/DDBJ databases">
        <authorList>
            <person name="Grouzdev D.S."/>
            <person name="Krutkina M.S."/>
        </authorList>
    </citation>
    <scope>NUCLEOTIDE SEQUENCE [LARGE SCALE GENOMIC DNA]</scope>
    <source>
        <strain evidence="4">4-11</strain>
    </source>
</reference>
<comment type="caution">
    <text evidence="3">The sequence shown here is derived from an EMBL/GenBank/DDBJ whole genome shotgun (WGS) entry which is preliminary data.</text>
</comment>
<dbReference type="Pfam" id="PF01966">
    <property type="entry name" value="HD"/>
    <property type="match status" value="1"/>
</dbReference>
<reference evidence="3 4" key="2">
    <citation type="submission" date="2018-09" db="EMBL/GenBank/DDBJ databases">
        <title>Genome of Sphaerochaeta halotolerans strain 4-11.</title>
        <authorList>
            <person name="Nazina T.N."/>
            <person name="Sokolova D.S."/>
        </authorList>
    </citation>
    <scope>NUCLEOTIDE SEQUENCE [LARGE SCALE GENOMIC DNA]</scope>
    <source>
        <strain evidence="3 4">4-11</strain>
    </source>
</reference>
<protein>
    <submittedName>
        <fullName evidence="3">HD domain-containing protein</fullName>
    </submittedName>
</protein>
<evidence type="ECO:0000313" key="3">
    <source>
        <dbReference type="EMBL" id="RFU94164.1"/>
    </source>
</evidence>
<keyword evidence="4" id="KW-1185">Reference proteome</keyword>
<gene>
    <name evidence="3" type="ORF">DYP60_11210</name>
</gene>
<evidence type="ECO:0000313" key="4">
    <source>
        <dbReference type="Proteomes" id="UP000264002"/>
    </source>
</evidence>